<feature type="signal peptide" evidence="1">
    <location>
        <begin position="1"/>
        <end position="18"/>
    </location>
</feature>
<reference evidence="2" key="2">
    <citation type="submission" date="2022-06" db="EMBL/GenBank/DDBJ databases">
        <authorList>
            <person name="Goudenege D."/>
            <person name="Le Roux F."/>
        </authorList>
    </citation>
    <scope>NUCLEOTIDE SEQUENCE</scope>
    <source>
        <strain evidence="2">12-063</strain>
    </source>
</reference>
<name>A0A7X6S6H5_9VIBR</name>
<evidence type="ECO:0000313" key="4">
    <source>
        <dbReference type="EMBL" id="MDE1347598.1"/>
    </source>
</evidence>
<evidence type="ECO:0000313" key="8">
    <source>
        <dbReference type="Proteomes" id="UP001140979"/>
    </source>
</evidence>
<dbReference type="EMBL" id="CP118710">
    <property type="protein sequence ID" value="WGK83417.1"/>
    <property type="molecule type" value="Genomic_DNA"/>
</dbReference>
<dbReference type="Proteomes" id="UP001152658">
    <property type="component" value="Unassembled WGS sequence"/>
</dbReference>
<gene>
    <name evidence="5" type="ORF">L9W73_14745</name>
    <name evidence="3" type="ORF">L9W94_03035</name>
    <name evidence="4" type="ORF">L9X51_14295</name>
    <name evidence="6" type="ORF">PYE51_18945</name>
    <name evidence="7" type="ORF">PYE67_18695</name>
    <name evidence="2" type="ORF">VAE063_1000229</name>
</gene>
<evidence type="ECO:0000313" key="7">
    <source>
        <dbReference type="EMBL" id="WGK86968.1"/>
    </source>
</evidence>
<dbReference type="Proteomes" id="UP001241226">
    <property type="component" value="Chromosome 2"/>
</dbReference>
<evidence type="ECO:0000313" key="10">
    <source>
        <dbReference type="Proteomes" id="UP001241226"/>
    </source>
</evidence>
<evidence type="ECO:0000256" key="1">
    <source>
        <dbReference type="SAM" id="SignalP"/>
    </source>
</evidence>
<dbReference type="Pfam" id="PF11216">
    <property type="entry name" value="DUF3012"/>
    <property type="match status" value="2"/>
</dbReference>
<evidence type="ECO:0000313" key="9">
    <source>
        <dbReference type="Proteomes" id="UP001152658"/>
    </source>
</evidence>
<dbReference type="EMBL" id="JAKNAP010000069">
    <property type="protein sequence ID" value="MDE1358554.1"/>
    <property type="molecule type" value="Genomic_DNA"/>
</dbReference>
<keyword evidence="9" id="KW-1185">Reference proteome</keyword>
<dbReference type="Proteomes" id="UP001140978">
    <property type="component" value="Unassembled WGS sequence"/>
</dbReference>
<dbReference type="RefSeq" id="WP_053311172.1">
    <property type="nucleotide sequence ID" value="NZ_CALYLB010000045.1"/>
</dbReference>
<keyword evidence="1" id="KW-0732">Signal</keyword>
<feature type="chain" id="PRO_5044662188" evidence="1">
    <location>
        <begin position="19"/>
        <end position="86"/>
    </location>
</feature>
<dbReference type="EMBL" id="JAKNBA010000003">
    <property type="protein sequence ID" value="MDE1241133.1"/>
    <property type="molecule type" value="Genomic_DNA"/>
</dbReference>
<accession>A0A7X6S6H5</accession>
<dbReference type="PROSITE" id="PS51257">
    <property type="entry name" value="PROKAR_LIPOPROTEIN"/>
    <property type="match status" value="1"/>
</dbReference>
<organism evidence="3 8">
    <name type="scientific">Vibrio aestuarianus</name>
    <dbReference type="NCBI Taxonomy" id="28171"/>
    <lineage>
        <taxon>Bacteria</taxon>
        <taxon>Pseudomonadati</taxon>
        <taxon>Pseudomonadota</taxon>
        <taxon>Gammaproteobacteria</taxon>
        <taxon>Vibrionales</taxon>
        <taxon>Vibrionaceae</taxon>
        <taxon>Vibrio</taxon>
    </lineage>
</organism>
<dbReference type="Proteomes" id="UP001239257">
    <property type="component" value="Chromosome 2"/>
</dbReference>
<dbReference type="AlphaFoldDB" id="A0A7X6S6H5"/>
<dbReference type="EMBL" id="CALYLK010000001">
    <property type="protein sequence ID" value="CAH8190934.1"/>
    <property type="molecule type" value="Genomic_DNA"/>
</dbReference>
<evidence type="ECO:0000313" key="2">
    <source>
        <dbReference type="EMBL" id="CAH8190934.1"/>
    </source>
</evidence>
<dbReference type="Proteomes" id="UP001140973">
    <property type="component" value="Unassembled WGS sequence"/>
</dbReference>
<dbReference type="InterPro" id="IPR021379">
    <property type="entry name" value="DUF3012"/>
</dbReference>
<reference evidence="3 10" key="1">
    <citation type="submission" date="2022-02" db="EMBL/GenBank/DDBJ databases">
        <title>Emergence and expansion in Europe of a Vibrio aestuarianus clonal complex pathogenic for oysters.</title>
        <authorList>
            <person name="Mesnil A."/>
            <person name="Travers M.-A."/>
        </authorList>
    </citation>
    <scope>NUCLEOTIDE SEQUENCE</scope>
    <source>
        <strain evidence="5">151-ITT-15-cp-1</strain>
        <strain evidence="3">19_064_11T1</strain>
        <strain evidence="4">19_064_15T1</strain>
        <strain evidence="7 10">U17</strain>
        <strain evidence="6">U29</strain>
    </source>
</reference>
<dbReference type="EMBL" id="JAKNAX010000044">
    <property type="protein sequence ID" value="MDE1347598.1"/>
    <property type="molecule type" value="Genomic_DNA"/>
</dbReference>
<protein>
    <submittedName>
        <fullName evidence="3">DUF3012 domain-containing protein</fullName>
    </submittedName>
</protein>
<dbReference type="Proteomes" id="UP001140979">
    <property type="component" value="Unassembled WGS sequence"/>
</dbReference>
<evidence type="ECO:0000313" key="3">
    <source>
        <dbReference type="EMBL" id="MDE1241133.1"/>
    </source>
</evidence>
<evidence type="ECO:0000313" key="6">
    <source>
        <dbReference type="EMBL" id="WGK83417.1"/>
    </source>
</evidence>
<evidence type="ECO:0000313" key="5">
    <source>
        <dbReference type="EMBL" id="MDE1358554.1"/>
    </source>
</evidence>
<dbReference type="EMBL" id="CP118712">
    <property type="protein sequence ID" value="WGK86968.1"/>
    <property type="molecule type" value="Genomic_DNA"/>
</dbReference>
<proteinExistence type="predicted"/>
<sequence>MKKIALVLVSLISLAACSDVGSESWCNEMKEKPKNEWSAQSAVDFAKFCIFQSQIGSTAWCKDMEDKPKGDWTANEAGDFAKHCIF</sequence>